<accession>A0A0A2A456</accession>
<name>A0A0A2A456_PROMR</name>
<protein>
    <submittedName>
        <fullName evidence="1">Uncharacterized protein</fullName>
    </submittedName>
</protein>
<proteinExistence type="predicted"/>
<sequence>MVYQLVQERSANDIPTTYNDVAPLLKGIEDANRQARKTLTQLEKHKLIIGDLKVRNKVETKWYWIKELVQEP</sequence>
<comment type="caution">
    <text evidence="1">The sequence shown here is derived from an EMBL/GenBank/DDBJ whole genome shotgun (WGS) entry which is preliminary data.</text>
</comment>
<dbReference type="Proteomes" id="UP000030355">
    <property type="component" value="Unassembled WGS sequence"/>
</dbReference>
<dbReference type="RefSeq" id="WP_032521711.1">
    <property type="nucleotide sequence ID" value="NZ_CP138977.1"/>
</dbReference>
<organism evidence="1 2">
    <name type="scientific">Prochlorococcus marinus str. MIT 9201</name>
    <dbReference type="NCBI Taxonomy" id="93057"/>
    <lineage>
        <taxon>Bacteria</taxon>
        <taxon>Bacillati</taxon>
        <taxon>Cyanobacteriota</taxon>
        <taxon>Cyanophyceae</taxon>
        <taxon>Synechococcales</taxon>
        <taxon>Prochlorococcaceae</taxon>
        <taxon>Prochlorococcus</taxon>
    </lineage>
</organism>
<dbReference type="EMBL" id="JNAL01000007">
    <property type="protein sequence ID" value="KGF96657.1"/>
    <property type="molecule type" value="Genomic_DNA"/>
</dbReference>
<evidence type="ECO:0000313" key="2">
    <source>
        <dbReference type="Proteomes" id="UP000030355"/>
    </source>
</evidence>
<dbReference type="STRING" id="93057.EU95_0542"/>
<reference evidence="2" key="1">
    <citation type="journal article" date="2014" name="Sci. Data">
        <title>Genomes of diverse isolates of the marine cyanobacterium Prochlorococcus.</title>
        <authorList>
            <person name="Biller S."/>
            <person name="Berube P."/>
            <person name="Thompson J."/>
            <person name="Kelly L."/>
            <person name="Roggensack S."/>
            <person name="Awad L."/>
            <person name="Roache-Johnson K."/>
            <person name="Ding H."/>
            <person name="Giovannoni S.J."/>
            <person name="Moore L.R."/>
            <person name="Chisholm S.W."/>
        </authorList>
    </citation>
    <scope>NUCLEOTIDE SEQUENCE [LARGE SCALE GENOMIC DNA]</scope>
    <source>
        <strain evidence="2">MIT 9201</strain>
    </source>
</reference>
<dbReference type="AlphaFoldDB" id="A0A0A2A456"/>
<gene>
    <name evidence="1" type="ORF">EU95_0542</name>
</gene>
<evidence type="ECO:0000313" key="1">
    <source>
        <dbReference type="EMBL" id="KGF96657.1"/>
    </source>
</evidence>